<dbReference type="PANTHER" id="PTHR37813">
    <property type="entry name" value="FELS-2 PROPHAGE PROTEIN"/>
    <property type="match status" value="1"/>
</dbReference>
<name>A0A0F9T8W6_9ZZZZ</name>
<protein>
    <recommendedName>
        <fullName evidence="2">Phage tail tape measure protein domain-containing protein</fullName>
    </recommendedName>
</protein>
<dbReference type="NCBIfam" id="TIGR01760">
    <property type="entry name" value="tape_meas_TP901"/>
    <property type="match status" value="1"/>
</dbReference>
<organism evidence="3">
    <name type="scientific">marine sediment metagenome</name>
    <dbReference type="NCBI Taxonomy" id="412755"/>
    <lineage>
        <taxon>unclassified sequences</taxon>
        <taxon>metagenomes</taxon>
        <taxon>ecological metagenomes</taxon>
    </lineage>
</organism>
<dbReference type="AlphaFoldDB" id="A0A0F9T8W6"/>
<reference evidence="3" key="1">
    <citation type="journal article" date="2015" name="Nature">
        <title>Complex archaea that bridge the gap between prokaryotes and eukaryotes.</title>
        <authorList>
            <person name="Spang A."/>
            <person name="Saw J.H."/>
            <person name="Jorgensen S.L."/>
            <person name="Zaremba-Niedzwiedzka K."/>
            <person name="Martijn J."/>
            <person name="Lind A.E."/>
            <person name="van Eijk R."/>
            <person name="Schleper C."/>
            <person name="Guy L."/>
            <person name="Ettema T.J."/>
        </authorList>
    </citation>
    <scope>NUCLEOTIDE SEQUENCE</scope>
</reference>
<evidence type="ECO:0000313" key="3">
    <source>
        <dbReference type="EMBL" id="KKN71432.1"/>
    </source>
</evidence>
<feature type="domain" description="Phage tail tape measure protein" evidence="2">
    <location>
        <begin position="96"/>
        <end position="275"/>
    </location>
</feature>
<dbReference type="InterPro" id="IPR010090">
    <property type="entry name" value="Phage_tape_meas"/>
</dbReference>
<keyword evidence="1" id="KW-1188">Viral release from host cell</keyword>
<sequence length="482" mass="51157">MPKLGEAFVVIRASLAPLKRGLAMAKKIVRSSMAVMGKMMRKLSRIGRRVFLGFVAAVTLTTTAFVKFQQQLANVSTMLDDATLHFLPEYAIRLKDLAVTFGESTKTLSGGLYDILSASVAPARAMNVLEVAVKAAKAGLTNTAVAADAITTVLNSYQMSVEDASKVSDILFATVKRGKTTFAELAFAIGKVTAIGSVAGISFEELSAAIATMTRAGLQVDIATTAMRGLINAFLKPTSEAQKMAKKFGFELSSVTLKSLGLVGVLKKLKGATGEQLAALIPNIRGMAGFAASLKAAKGQASDLKLMLNSTGLTQIAFDKMTNTLAFDLSRLRQTFTILAVEIGAELAPVIKRIANEMRVWLTENKERIRDWGTSVAKAITVVVGKIKELIELIETGRLSNAIKKEFPKLTAFLSLVGGAGRLAGKTASFLAEQPANVITTGMLLAGAGGRVVKGTPAVMEGARAVTVLERIERNTRQDRVG</sequence>
<dbReference type="PANTHER" id="PTHR37813:SF1">
    <property type="entry name" value="FELS-2 PROPHAGE PROTEIN"/>
    <property type="match status" value="1"/>
</dbReference>
<proteinExistence type="predicted"/>
<accession>A0A0F9T8W6</accession>
<dbReference type="Pfam" id="PF10145">
    <property type="entry name" value="PhageMin_Tail"/>
    <property type="match status" value="1"/>
</dbReference>
<evidence type="ECO:0000256" key="1">
    <source>
        <dbReference type="ARBA" id="ARBA00022612"/>
    </source>
</evidence>
<dbReference type="EMBL" id="LAZR01000384">
    <property type="protein sequence ID" value="KKN71432.1"/>
    <property type="molecule type" value="Genomic_DNA"/>
</dbReference>
<gene>
    <name evidence="3" type="ORF">LCGC14_0421540</name>
</gene>
<evidence type="ECO:0000259" key="2">
    <source>
        <dbReference type="Pfam" id="PF10145"/>
    </source>
</evidence>
<comment type="caution">
    <text evidence="3">The sequence shown here is derived from an EMBL/GenBank/DDBJ whole genome shotgun (WGS) entry which is preliminary data.</text>
</comment>